<feature type="domain" description="Peptidase S9 prolyl oligopeptidase catalytic" evidence="8">
    <location>
        <begin position="490"/>
        <end position="574"/>
    </location>
</feature>
<sequence length="689" mass="78258">MGSLPAFDEHLQYPTARRDESMVDNYHGVMVPDPYRWLEDPDSAETKEFVEKQMKLTDSVLKTCETRARLREKLTELYDFPKYSAPSRAGGKYFFFHNTGLQPQRVLYVQDSLDGKPEVLLDPNTLSEDGTVALTAYAVSEDAKFMAYGISSSGSDWITIKVMRIEDKCIEPDTVSWVKFSTISWTHDSKGFFYSRYPAPDSDLRVALLFQRNGKKLDAGTETNANLHHELYYHFLGTDQSEDILCWSDPDNPKHTRSAKVTDDGKYVLLYTYENCDPVNKIYHCNISVLPRGLDGYKGTKELLPFVKLIDTFDALYQYIANDDAIFTFLTNKDAPRNKLVRVDLKEPTSWNEVLREDKKDVLESAVAANGNQIVVNYLSDVKNVLQLRDLETGALLHHLPLDIGTVTEISSRRKESIIFIGFTSFLIPGIIYMCNLEAKIPDMRIFREIDVRGFDRTEFNVNQKGHFSGWFTPCLLYGYGGFNVSITPYFSVTRILIAKHLDVIFCIANIRGGGEYGEEWHKAGALSRKQNCFDDFISSAEYLVSAGYTQPRKLCIEGGSNGGLLIGACINQEAWDKPSRMFVQYPSTMLLTADHDDRVVPLHSLKLLAVGLLSIEFLMLYILSLCWLTLPCNMFCAQAWRELLKNPIVVRIEHKAGHGAGMPTQKMINEAADRYSFMAKMVDAFWID</sequence>
<dbReference type="GO" id="GO:0006508">
    <property type="term" value="P:proteolysis"/>
    <property type="evidence" value="ECO:0007669"/>
    <property type="project" value="UniProtKB-KW"/>
</dbReference>
<evidence type="ECO:0000313" key="10">
    <source>
        <dbReference type="EMBL" id="KAL0347461.1"/>
    </source>
</evidence>
<dbReference type="Gene3D" id="2.130.10.120">
    <property type="entry name" value="Prolyl oligopeptidase, N-terminal domain"/>
    <property type="match status" value="1"/>
</dbReference>
<comment type="caution">
    <text evidence="10">The sequence shown here is derived from an EMBL/GenBank/DDBJ whole genome shotgun (WGS) entry which is preliminary data.</text>
</comment>
<gene>
    <name evidence="10" type="ORF">Scaly_1762100</name>
</gene>
<dbReference type="GO" id="GO:0070012">
    <property type="term" value="F:oligopeptidase activity"/>
    <property type="evidence" value="ECO:0007669"/>
    <property type="project" value="TreeGrafter"/>
</dbReference>
<dbReference type="EC" id="3.4.21.-" evidence="6"/>
<reference evidence="10" key="2">
    <citation type="journal article" date="2024" name="Plant">
        <title>Genomic evolution and insights into agronomic trait innovations of Sesamum species.</title>
        <authorList>
            <person name="Miao H."/>
            <person name="Wang L."/>
            <person name="Qu L."/>
            <person name="Liu H."/>
            <person name="Sun Y."/>
            <person name="Le M."/>
            <person name="Wang Q."/>
            <person name="Wei S."/>
            <person name="Zheng Y."/>
            <person name="Lin W."/>
            <person name="Duan Y."/>
            <person name="Cao H."/>
            <person name="Xiong S."/>
            <person name="Wang X."/>
            <person name="Wei L."/>
            <person name="Li C."/>
            <person name="Ma Q."/>
            <person name="Ju M."/>
            <person name="Zhao R."/>
            <person name="Li G."/>
            <person name="Mu C."/>
            <person name="Tian Q."/>
            <person name="Mei H."/>
            <person name="Zhang T."/>
            <person name="Gao T."/>
            <person name="Zhang H."/>
        </authorList>
    </citation>
    <scope>NUCLEOTIDE SEQUENCE</scope>
    <source>
        <strain evidence="10">KEN8</strain>
    </source>
</reference>
<keyword evidence="5 6" id="KW-0720">Serine protease</keyword>
<dbReference type="AlphaFoldDB" id="A0AAW2NW81"/>
<dbReference type="FunFam" id="2.130.10.120:FF:000001">
    <property type="entry name" value="Prolyl endopeptidase"/>
    <property type="match status" value="1"/>
</dbReference>
<evidence type="ECO:0000259" key="9">
    <source>
        <dbReference type="Pfam" id="PF02897"/>
    </source>
</evidence>
<dbReference type="InterPro" id="IPR002470">
    <property type="entry name" value="Peptidase_S9A"/>
</dbReference>
<keyword evidence="7" id="KW-0472">Membrane</keyword>
<dbReference type="InterPro" id="IPR051167">
    <property type="entry name" value="Prolyl_oligopep/macrocyclase"/>
</dbReference>
<keyword evidence="7" id="KW-0812">Transmembrane</keyword>
<evidence type="ECO:0000256" key="6">
    <source>
        <dbReference type="RuleBase" id="RU368024"/>
    </source>
</evidence>
<dbReference type="InterPro" id="IPR001375">
    <property type="entry name" value="Peptidase_S9_cat"/>
</dbReference>
<dbReference type="InterPro" id="IPR023302">
    <property type="entry name" value="Pept_S9A_N"/>
</dbReference>
<reference evidence="10" key="1">
    <citation type="submission" date="2020-06" db="EMBL/GenBank/DDBJ databases">
        <authorList>
            <person name="Li T."/>
            <person name="Hu X."/>
            <person name="Zhang T."/>
            <person name="Song X."/>
            <person name="Zhang H."/>
            <person name="Dai N."/>
            <person name="Sheng W."/>
            <person name="Hou X."/>
            <person name="Wei L."/>
        </authorList>
    </citation>
    <scope>NUCLEOTIDE SEQUENCE</scope>
    <source>
        <strain evidence="10">KEN8</strain>
        <tissue evidence="10">Leaf</tissue>
    </source>
</reference>
<dbReference type="GO" id="GO:0004252">
    <property type="term" value="F:serine-type endopeptidase activity"/>
    <property type="evidence" value="ECO:0007669"/>
    <property type="project" value="UniProtKB-UniRule"/>
</dbReference>
<keyword evidence="4 6" id="KW-0378">Hydrolase</keyword>
<dbReference type="PANTHER" id="PTHR42881:SF2">
    <property type="entry name" value="PROLYL ENDOPEPTIDASE"/>
    <property type="match status" value="1"/>
</dbReference>
<dbReference type="Gene3D" id="3.40.50.1820">
    <property type="entry name" value="alpha/beta hydrolase"/>
    <property type="match status" value="2"/>
</dbReference>
<dbReference type="GO" id="GO:0005829">
    <property type="term" value="C:cytosol"/>
    <property type="evidence" value="ECO:0007669"/>
    <property type="project" value="TreeGrafter"/>
</dbReference>
<organism evidence="10">
    <name type="scientific">Sesamum calycinum</name>
    <dbReference type="NCBI Taxonomy" id="2727403"/>
    <lineage>
        <taxon>Eukaryota</taxon>
        <taxon>Viridiplantae</taxon>
        <taxon>Streptophyta</taxon>
        <taxon>Embryophyta</taxon>
        <taxon>Tracheophyta</taxon>
        <taxon>Spermatophyta</taxon>
        <taxon>Magnoliopsida</taxon>
        <taxon>eudicotyledons</taxon>
        <taxon>Gunneridae</taxon>
        <taxon>Pentapetalae</taxon>
        <taxon>asterids</taxon>
        <taxon>lamiids</taxon>
        <taxon>Lamiales</taxon>
        <taxon>Pedaliaceae</taxon>
        <taxon>Sesamum</taxon>
    </lineage>
</organism>
<dbReference type="InterPro" id="IPR029058">
    <property type="entry name" value="AB_hydrolase_fold"/>
</dbReference>
<dbReference type="Pfam" id="PF02897">
    <property type="entry name" value="Peptidase_S9_N"/>
    <property type="match status" value="1"/>
</dbReference>
<feature type="transmembrane region" description="Helical" evidence="7">
    <location>
        <begin position="608"/>
        <end position="631"/>
    </location>
</feature>
<feature type="domain" description="Peptidase S9A N-terminal" evidence="9">
    <location>
        <begin position="14"/>
        <end position="438"/>
    </location>
</feature>
<keyword evidence="7" id="KW-1133">Transmembrane helix</keyword>
<dbReference type="Pfam" id="PF00326">
    <property type="entry name" value="Peptidase_S9"/>
    <property type="match status" value="1"/>
</dbReference>
<evidence type="ECO:0000256" key="2">
    <source>
        <dbReference type="ARBA" id="ARBA00005228"/>
    </source>
</evidence>
<accession>A0AAW2NW81</accession>
<comment type="similarity">
    <text evidence="2 6">Belongs to the peptidase S9A family.</text>
</comment>
<name>A0AAW2NW81_9LAMI</name>
<evidence type="ECO:0000256" key="1">
    <source>
        <dbReference type="ARBA" id="ARBA00001070"/>
    </source>
</evidence>
<dbReference type="SUPFAM" id="SSF50993">
    <property type="entry name" value="Peptidase/esterase 'gauge' domain"/>
    <property type="match status" value="1"/>
</dbReference>
<proteinExistence type="inferred from homology"/>
<evidence type="ECO:0000256" key="3">
    <source>
        <dbReference type="ARBA" id="ARBA00022670"/>
    </source>
</evidence>
<dbReference type="PANTHER" id="PTHR42881">
    <property type="entry name" value="PROLYL ENDOPEPTIDASE"/>
    <property type="match status" value="1"/>
</dbReference>
<protein>
    <recommendedName>
        <fullName evidence="6">Prolyl endopeptidase</fullName>
        <ecNumber evidence="6">3.4.21.-</ecNumber>
    </recommendedName>
</protein>
<evidence type="ECO:0000256" key="7">
    <source>
        <dbReference type="SAM" id="Phobius"/>
    </source>
</evidence>
<evidence type="ECO:0000259" key="8">
    <source>
        <dbReference type="Pfam" id="PF00326"/>
    </source>
</evidence>
<comment type="catalytic activity">
    <reaction evidence="1">
        <text>Hydrolysis of Pro-|-Xaa &gt;&gt; Ala-|-Xaa in oligopeptides.</text>
        <dbReference type="EC" id="3.4.21.26"/>
    </reaction>
</comment>
<keyword evidence="3 6" id="KW-0645">Protease</keyword>
<dbReference type="PRINTS" id="PR00862">
    <property type="entry name" value="PROLIGOPTASE"/>
</dbReference>
<evidence type="ECO:0000256" key="5">
    <source>
        <dbReference type="ARBA" id="ARBA00022825"/>
    </source>
</evidence>
<evidence type="ECO:0000256" key="4">
    <source>
        <dbReference type="ARBA" id="ARBA00022801"/>
    </source>
</evidence>
<dbReference type="SUPFAM" id="SSF53474">
    <property type="entry name" value="alpha/beta-Hydrolases"/>
    <property type="match status" value="1"/>
</dbReference>
<dbReference type="EMBL" id="JACGWM010000010">
    <property type="protein sequence ID" value="KAL0347461.1"/>
    <property type="molecule type" value="Genomic_DNA"/>
</dbReference>